<keyword evidence="1" id="KW-0812">Transmembrane</keyword>
<dbReference type="EMBL" id="QGKL01000024">
    <property type="protein sequence ID" value="PWQ96950.1"/>
    <property type="molecule type" value="Genomic_DNA"/>
</dbReference>
<reference evidence="2 3" key="1">
    <citation type="submission" date="2018-05" db="EMBL/GenBank/DDBJ databases">
        <title>Leucothrix arctica sp. nov., isolated from Arctic seawater.</title>
        <authorList>
            <person name="Choi A."/>
            <person name="Baek K."/>
        </authorList>
    </citation>
    <scope>NUCLEOTIDE SEQUENCE [LARGE SCALE GENOMIC DNA]</scope>
    <source>
        <strain evidence="2 3">IMCC9719</strain>
    </source>
</reference>
<dbReference type="OrthoDB" id="5360192at2"/>
<name>A0A317CKU5_9GAMM</name>
<feature type="transmembrane region" description="Helical" evidence="1">
    <location>
        <begin position="29"/>
        <end position="46"/>
    </location>
</feature>
<evidence type="ECO:0000313" key="2">
    <source>
        <dbReference type="EMBL" id="PWQ96950.1"/>
    </source>
</evidence>
<dbReference type="Proteomes" id="UP000245506">
    <property type="component" value="Unassembled WGS sequence"/>
</dbReference>
<keyword evidence="1" id="KW-0472">Membrane</keyword>
<proteinExistence type="predicted"/>
<dbReference type="AlphaFoldDB" id="A0A317CKU5"/>
<keyword evidence="3" id="KW-1185">Reference proteome</keyword>
<evidence type="ECO:0000256" key="1">
    <source>
        <dbReference type="SAM" id="Phobius"/>
    </source>
</evidence>
<dbReference type="RefSeq" id="WP_109822879.1">
    <property type="nucleotide sequence ID" value="NZ_QGKL01000024.1"/>
</dbReference>
<evidence type="ECO:0000313" key="3">
    <source>
        <dbReference type="Proteomes" id="UP000245506"/>
    </source>
</evidence>
<sequence>MTKSFYLWCALALFITEVIIAIYVPSTSFIRHAFGDFLVVLLIYCFAKGIVDIAPTKLVIAVLIFSFTIEFAQYFHVIDLLGIENKVLRIAIGNSFSWNDLLMYTLGCWLIYTLERRYAKKSKQS</sequence>
<accession>A0A317CKU5</accession>
<feature type="transmembrane region" description="Helical" evidence="1">
    <location>
        <begin position="96"/>
        <end position="114"/>
    </location>
</feature>
<keyword evidence="1" id="KW-1133">Transmembrane helix</keyword>
<organism evidence="2 3">
    <name type="scientific">Leucothrix arctica</name>
    <dbReference type="NCBI Taxonomy" id="1481894"/>
    <lineage>
        <taxon>Bacteria</taxon>
        <taxon>Pseudomonadati</taxon>
        <taxon>Pseudomonadota</taxon>
        <taxon>Gammaproteobacteria</taxon>
        <taxon>Thiotrichales</taxon>
        <taxon>Thiotrichaceae</taxon>
        <taxon>Leucothrix</taxon>
    </lineage>
</organism>
<dbReference type="Pfam" id="PF10990">
    <property type="entry name" value="DUF2809"/>
    <property type="match status" value="1"/>
</dbReference>
<gene>
    <name evidence="2" type="ORF">DKT75_07890</name>
</gene>
<feature type="transmembrane region" description="Helical" evidence="1">
    <location>
        <begin position="5"/>
        <end position="23"/>
    </location>
</feature>
<feature type="transmembrane region" description="Helical" evidence="1">
    <location>
        <begin position="58"/>
        <end position="76"/>
    </location>
</feature>
<dbReference type="InterPro" id="IPR021257">
    <property type="entry name" value="DUF2809"/>
</dbReference>
<comment type="caution">
    <text evidence="2">The sequence shown here is derived from an EMBL/GenBank/DDBJ whole genome shotgun (WGS) entry which is preliminary data.</text>
</comment>
<protein>
    <submittedName>
        <fullName evidence="2">DUF2809 domain-containing protein</fullName>
    </submittedName>
</protein>